<proteinExistence type="predicted"/>
<feature type="compositionally biased region" description="Basic residues" evidence="1">
    <location>
        <begin position="307"/>
        <end position="324"/>
    </location>
</feature>
<dbReference type="RefSeq" id="WP_124151836.1">
    <property type="nucleotide sequence ID" value="NZ_RQIS01000010.1"/>
</dbReference>
<keyword evidence="2" id="KW-0812">Transmembrane</keyword>
<keyword evidence="4" id="KW-1185">Reference proteome</keyword>
<feature type="transmembrane region" description="Helical" evidence="2">
    <location>
        <begin position="17"/>
        <end position="36"/>
    </location>
</feature>
<protein>
    <submittedName>
        <fullName evidence="3">Uncharacterized protein</fullName>
    </submittedName>
</protein>
<evidence type="ECO:0000256" key="1">
    <source>
        <dbReference type="SAM" id="MobiDB-lite"/>
    </source>
</evidence>
<feature type="transmembrane region" description="Helical" evidence="2">
    <location>
        <begin position="61"/>
        <end position="82"/>
    </location>
</feature>
<name>A0A3N6MP30_9BURK</name>
<keyword evidence="2" id="KW-1133">Transmembrane helix</keyword>
<dbReference type="OrthoDB" id="9101879at2"/>
<evidence type="ECO:0000313" key="4">
    <source>
        <dbReference type="Proteomes" id="UP000272778"/>
    </source>
</evidence>
<dbReference type="Proteomes" id="UP000272778">
    <property type="component" value="Unassembled WGS sequence"/>
</dbReference>
<accession>A0A3N6MP30</accession>
<feature type="transmembrane region" description="Helical" evidence="2">
    <location>
        <begin position="185"/>
        <end position="206"/>
    </location>
</feature>
<feature type="transmembrane region" description="Helical" evidence="2">
    <location>
        <begin position="115"/>
        <end position="136"/>
    </location>
</feature>
<feature type="transmembrane region" description="Helical" evidence="2">
    <location>
        <begin position="88"/>
        <end position="108"/>
    </location>
</feature>
<evidence type="ECO:0000256" key="2">
    <source>
        <dbReference type="SAM" id="Phobius"/>
    </source>
</evidence>
<evidence type="ECO:0000313" key="3">
    <source>
        <dbReference type="EMBL" id="RQH05348.1"/>
    </source>
</evidence>
<feature type="transmembrane region" description="Helical" evidence="2">
    <location>
        <begin position="148"/>
        <end position="173"/>
    </location>
</feature>
<organism evidence="3 4">
    <name type="scientific">Paraburkholderia dinghuensis</name>
    <dbReference type="NCBI Taxonomy" id="2305225"/>
    <lineage>
        <taxon>Bacteria</taxon>
        <taxon>Pseudomonadati</taxon>
        <taxon>Pseudomonadota</taxon>
        <taxon>Betaproteobacteria</taxon>
        <taxon>Burkholderiales</taxon>
        <taxon>Burkholderiaceae</taxon>
        <taxon>Paraburkholderia</taxon>
    </lineage>
</organism>
<reference evidence="3 4" key="1">
    <citation type="submission" date="2018-11" db="EMBL/GenBank/DDBJ databases">
        <title>Paraburkholderia sp. DHOA04, isolated from soil.</title>
        <authorList>
            <person name="Gao Z.-H."/>
            <person name="Qiu L.-H."/>
            <person name="Fu J.-C."/>
        </authorList>
    </citation>
    <scope>NUCLEOTIDE SEQUENCE [LARGE SCALE GENOMIC DNA]</scope>
    <source>
        <strain evidence="3 4">DHOA04</strain>
    </source>
</reference>
<gene>
    <name evidence="3" type="ORF">D1Y85_14890</name>
</gene>
<dbReference type="AlphaFoldDB" id="A0A3N6MP30"/>
<keyword evidence="2" id="KW-0472">Membrane</keyword>
<sequence>MREQLAGDIVWLGGGVLYAWLTCALAQLAALAPAWARRAAVPARVKPGCVRCMSPWREYRVASAICYGLLLTVPPGVLAASVAHAADAAVAVVVGVFAGVWPGILLDVRARVRTTAVAGCVGGLAALGGGFAWFLVRPEPGLLEQRVALYLAVALGALLLGAAATALCGAVHVGPRQPFTASERVVHFVALLLGIALGCGFATASVGHESGLSMLVSASVLGAALGMRVMSGAQSRGTVRFALARHASGGWPVTGAGVLRPGFAGVPDDLLVEACGSGSFAPECLYARVAPNEGAIHAVHHVSRDLPRRRRSRHRALRHRQGPH</sequence>
<feature type="region of interest" description="Disordered" evidence="1">
    <location>
        <begin position="304"/>
        <end position="324"/>
    </location>
</feature>
<comment type="caution">
    <text evidence="3">The sequence shown here is derived from an EMBL/GenBank/DDBJ whole genome shotgun (WGS) entry which is preliminary data.</text>
</comment>
<dbReference type="EMBL" id="RQIS01000010">
    <property type="protein sequence ID" value="RQH05348.1"/>
    <property type="molecule type" value="Genomic_DNA"/>
</dbReference>